<dbReference type="GO" id="GO:0005829">
    <property type="term" value="C:cytosol"/>
    <property type="evidence" value="ECO:0007669"/>
    <property type="project" value="TreeGrafter"/>
</dbReference>
<evidence type="ECO:0000313" key="5">
    <source>
        <dbReference type="EMBL" id="MBB3809393.1"/>
    </source>
</evidence>
<name>A0A7W5Z3D1_9HYPH</name>
<evidence type="ECO:0000256" key="3">
    <source>
        <dbReference type="ARBA" id="ARBA00023163"/>
    </source>
</evidence>
<dbReference type="InterPro" id="IPR018060">
    <property type="entry name" value="HTH_AraC"/>
</dbReference>
<dbReference type="GO" id="GO:0003700">
    <property type="term" value="F:DNA-binding transcription factor activity"/>
    <property type="evidence" value="ECO:0007669"/>
    <property type="project" value="InterPro"/>
</dbReference>
<dbReference type="PANTHER" id="PTHR47894">
    <property type="entry name" value="HTH-TYPE TRANSCRIPTIONAL REGULATOR GADX"/>
    <property type="match status" value="1"/>
</dbReference>
<evidence type="ECO:0000256" key="1">
    <source>
        <dbReference type="ARBA" id="ARBA00023015"/>
    </source>
</evidence>
<dbReference type="Pfam" id="PF12625">
    <property type="entry name" value="Arabinose_bd"/>
    <property type="match status" value="1"/>
</dbReference>
<accession>A0A7W5Z3D1</accession>
<keyword evidence="2 5" id="KW-0238">DNA-binding</keyword>
<dbReference type="SUPFAM" id="SSF46689">
    <property type="entry name" value="Homeodomain-like"/>
    <property type="match status" value="1"/>
</dbReference>
<dbReference type="AlphaFoldDB" id="A0A7W5Z3D1"/>
<sequence>MLEKSSAAPLRPASQPPRRMITSGFAREALEPMRLRGLDVLPVLEKARIDPQTLALPDSYITADQYGLMWLGIAEALQDEYFGHGARAMRPGSFTMICRAVLDSPDLGRALRRTLRFLTLIIDEPRGELTVENGLGTITLHENTPPRSAFAYRAYWIMVHGLACWLAGRRLPLRGVDFRGPEPTSGGDYRLFFGAPVTFDRPASTLTFDARFLRLPINRSEAALKEFLRRAPANILIRYRYDSGINAQVRARLNNTPPQAWPDFDAMAKVLRIPASTLRRQLRREGETYAEIKDEIRRERAFAALAETDRQVGDIAAELGFAEPSAFHRAFRKWSGLTPGAYRRQKQATASA</sequence>
<feature type="domain" description="HTH araC/xylS-type" evidence="4">
    <location>
        <begin position="247"/>
        <end position="345"/>
    </location>
</feature>
<keyword evidence="3" id="KW-0804">Transcription</keyword>
<dbReference type="Pfam" id="PF12833">
    <property type="entry name" value="HTH_18"/>
    <property type="match status" value="1"/>
</dbReference>
<dbReference type="RefSeq" id="WP_246374901.1">
    <property type="nucleotide sequence ID" value="NZ_JACICC010000003.1"/>
</dbReference>
<keyword evidence="6" id="KW-1185">Reference proteome</keyword>
<dbReference type="GO" id="GO:0000976">
    <property type="term" value="F:transcription cis-regulatory region binding"/>
    <property type="evidence" value="ECO:0007669"/>
    <property type="project" value="TreeGrafter"/>
</dbReference>
<dbReference type="PRINTS" id="PR00032">
    <property type="entry name" value="HTHARAC"/>
</dbReference>
<reference evidence="5 6" key="1">
    <citation type="submission" date="2020-08" db="EMBL/GenBank/DDBJ databases">
        <title>Genomic Encyclopedia of Type Strains, Phase IV (KMG-IV): sequencing the most valuable type-strain genomes for metagenomic binning, comparative biology and taxonomic classification.</title>
        <authorList>
            <person name="Goeker M."/>
        </authorList>
    </citation>
    <scope>NUCLEOTIDE SEQUENCE [LARGE SCALE GENOMIC DNA]</scope>
    <source>
        <strain evidence="5 6">DSM 28760</strain>
    </source>
</reference>
<keyword evidence="1" id="KW-0805">Transcription regulation</keyword>
<proteinExistence type="predicted"/>
<protein>
    <submittedName>
        <fullName evidence="5">AraC-like DNA-binding protein</fullName>
    </submittedName>
</protein>
<dbReference type="PANTHER" id="PTHR47894:SF1">
    <property type="entry name" value="HTH-TYPE TRANSCRIPTIONAL REGULATOR VQSM"/>
    <property type="match status" value="1"/>
</dbReference>
<dbReference type="InterPro" id="IPR032687">
    <property type="entry name" value="AraC-type_N"/>
</dbReference>
<evidence type="ECO:0000256" key="2">
    <source>
        <dbReference type="ARBA" id="ARBA00023125"/>
    </source>
</evidence>
<dbReference type="Proteomes" id="UP000537592">
    <property type="component" value="Unassembled WGS sequence"/>
</dbReference>
<comment type="caution">
    <text evidence="5">The sequence shown here is derived from an EMBL/GenBank/DDBJ whole genome shotgun (WGS) entry which is preliminary data.</text>
</comment>
<dbReference type="InterPro" id="IPR020449">
    <property type="entry name" value="Tscrpt_reg_AraC-type_HTH"/>
</dbReference>
<organism evidence="5 6">
    <name type="scientific">Pseudochelatococcus contaminans</name>
    <dbReference type="NCBI Taxonomy" id="1538103"/>
    <lineage>
        <taxon>Bacteria</taxon>
        <taxon>Pseudomonadati</taxon>
        <taxon>Pseudomonadota</taxon>
        <taxon>Alphaproteobacteria</taxon>
        <taxon>Hyphomicrobiales</taxon>
        <taxon>Chelatococcaceae</taxon>
        <taxon>Pseudochelatococcus</taxon>
    </lineage>
</organism>
<dbReference type="SMART" id="SM00342">
    <property type="entry name" value="HTH_ARAC"/>
    <property type="match status" value="1"/>
</dbReference>
<gene>
    <name evidence="5" type="ORF">FHS81_001475</name>
</gene>
<evidence type="ECO:0000313" key="6">
    <source>
        <dbReference type="Proteomes" id="UP000537592"/>
    </source>
</evidence>
<evidence type="ECO:0000259" key="4">
    <source>
        <dbReference type="PROSITE" id="PS01124"/>
    </source>
</evidence>
<dbReference type="InterPro" id="IPR009057">
    <property type="entry name" value="Homeodomain-like_sf"/>
</dbReference>
<dbReference type="Gene3D" id="1.10.10.60">
    <property type="entry name" value="Homeodomain-like"/>
    <property type="match status" value="1"/>
</dbReference>
<dbReference type="PROSITE" id="PS01124">
    <property type="entry name" value="HTH_ARAC_FAMILY_2"/>
    <property type="match status" value="1"/>
</dbReference>
<dbReference type="EMBL" id="JACICC010000003">
    <property type="protein sequence ID" value="MBB3809393.1"/>
    <property type="molecule type" value="Genomic_DNA"/>
</dbReference>